<gene>
    <name evidence="1" type="ORF">FTW19_15955</name>
</gene>
<dbReference type="AlphaFoldDB" id="A0A5B9EE09"/>
<dbReference type="EMBL" id="CP042806">
    <property type="protein sequence ID" value="QEE29355.1"/>
    <property type="molecule type" value="Genomic_DNA"/>
</dbReference>
<dbReference type="RefSeq" id="WP_147648548.1">
    <property type="nucleotide sequence ID" value="NZ_CP042806.1"/>
</dbReference>
<dbReference type="KEGG" id="talb:FTW19_15955"/>
<keyword evidence="1" id="KW-0808">Transferase</keyword>
<keyword evidence="1" id="KW-0418">Kinase</keyword>
<organism evidence="1 2">
    <name type="scientific">Terriglobus albidus</name>
    <dbReference type="NCBI Taxonomy" id="1592106"/>
    <lineage>
        <taxon>Bacteria</taxon>
        <taxon>Pseudomonadati</taxon>
        <taxon>Acidobacteriota</taxon>
        <taxon>Terriglobia</taxon>
        <taxon>Terriglobales</taxon>
        <taxon>Acidobacteriaceae</taxon>
        <taxon>Terriglobus</taxon>
    </lineage>
</organism>
<dbReference type="SUPFAM" id="SSF47384">
    <property type="entry name" value="Homodimeric domain of signal transducing histidine kinase"/>
    <property type="match status" value="1"/>
</dbReference>
<dbReference type="OrthoDB" id="122859at2"/>
<reference evidence="1 2" key="1">
    <citation type="submission" date="2019-08" db="EMBL/GenBank/DDBJ databases">
        <title>Complete genome sequence of Terriglobus albidus strain ORNL.</title>
        <authorList>
            <person name="Podar M."/>
        </authorList>
    </citation>
    <scope>NUCLEOTIDE SEQUENCE [LARGE SCALE GENOMIC DNA]</scope>
    <source>
        <strain evidence="1 2">ORNL</strain>
    </source>
</reference>
<keyword evidence="2" id="KW-1185">Reference proteome</keyword>
<accession>A0A5B9EE09</accession>
<name>A0A5B9EE09_9BACT</name>
<sequence length="76" mass="8705">MDREQVQELSVMLHDLCQPLTALQCRLELAEMEGDEEGMRRAIADSLTECERLNGIAMRMRQQLREAMQDGPGDLK</sequence>
<evidence type="ECO:0000313" key="1">
    <source>
        <dbReference type="EMBL" id="QEE29355.1"/>
    </source>
</evidence>
<evidence type="ECO:0000313" key="2">
    <source>
        <dbReference type="Proteomes" id="UP000321820"/>
    </source>
</evidence>
<dbReference type="Gene3D" id="1.10.287.130">
    <property type="match status" value="1"/>
</dbReference>
<protein>
    <submittedName>
        <fullName evidence="1">HAMP domain-containing histidine kinase</fullName>
    </submittedName>
</protein>
<dbReference type="GO" id="GO:0000155">
    <property type="term" value="F:phosphorelay sensor kinase activity"/>
    <property type="evidence" value="ECO:0007669"/>
    <property type="project" value="InterPro"/>
</dbReference>
<dbReference type="InterPro" id="IPR036097">
    <property type="entry name" value="HisK_dim/P_sf"/>
</dbReference>
<proteinExistence type="predicted"/>
<dbReference type="Proteomes" id="UP000321820">
    <property type="component" value="Chromosome"/>
</dbReference>